<dbReference type="NCBIfam" id="TIGR00094">
    <property type="entry name" value="tRNA_TruD_broad"/>
    <property type="match status" value="1"/>
</dbReference>
<dbReference type="GO" id="GO:0009982">
    <property type="term" value="F:pseudouridine synthase activity"/>
    <property type="evidence" value="ECO:0007669"/>
    <property type="project" value="InterPro"/>
</dbReference>
<evidence type="ECO:0000256" key="3">
    <source>
        <dbReference type="ARBA" id="ARBA00023235"/>
    </source>
</evidence>
<proteinExistence type="inferred from homology"/>
<keyword evidence="6" id="KW-1185">Reference proteome</keyword>
<dbReference type="Gene3D" id="1.10.1510.30">
    <property type="match status" value="1"/>
</dbReference>
<keyword evidence="3" id="KW-0413">Isomerase</keyword>
<evidence type="ECO:0000256" key="1">
    <source>
        <dbReference type="ARBA" id="ARBA00007953"/>
    </source>
</evidence>
<dbReference type="PANTHER" id="PTHR13326:SF21">
    <property type="entry name" value="PSEUDOURIDYLATE SYNTHASE PUS7L"/>
    <property type="match status" value="1"/>
</dbReference>
<comment type="similarity">
    <text evidence="1">Belongs to the pseudouridine synthase TruD family.</text>
</comment>
<evidence type="ECO:0000313" key="5">
    <source>
        <dbReference type="EMBL" id="KAJ3227133.1"/>
    </source>
</evidence>
<accession>A0AAD5U7B3</accession>
<dbReference type="PROSITE" id="PS50984">
    <property type="entry name" value="TRUD"/>
    <property type="match status" value="1"/>
</dbReference>
<feature type="domain" description="TRUD" evidence="4">
    <location>
        <begin position="288"/>
        <end position="494"/>
    </location>
</feature>
<dbReference type="PROSITE" id="PS01268">
    <property type="entry name" value="UPF0024"/>
    <property type="match status" value="1"/>
</dbReference>
<evidence type="ECO:0000256" key="2">
    <source>
        <dbReference type="ARBA" id="ARBA00022694"/>
    </source>
</evidence>
<dbReference type="Proteomes" id="UP001211065">
    <property type="component" value="Unassembled WGS sequence"/>
</dbReference>
<evidence type="ECO:0000313" key="6">
    <source>
        <dbReference type="Proteomes" id="UP001211065"/>
    </source>
</evidence>
<dbReference type="Pfam" id="PF01142">
    <property type="entry name" value="TruD"/>
    <property type="match status" value="1"/>
</dbReference>
<dbReference type="GO" id="GO:0001522">
    <property type="term" value="P:pseudouridine synthesis"/>
    <property type="evidence" value="ECO:0007669"/>
    <property type="project" value="InterPro"/>
</dbReference>
<gene>
    <name evidence="5" type="primary">PUS7</name>
    <name evidence="5" type="ORF">HK099_003352</name>
</gene>
<dbReference type="InterPro" id="IPR020119">
    <property type="entry name" value="PsdUridine_synth_TruD_CS"/>
</dbReference>
<organism evidence="5 6">
    <name type="scientific">Clydaea vesicula</name>
    <dbReference type="NCBI Taxonomy" id="447962"/>
    <lineage>
        <taxon>Eukaryota</taxon>
        <taxon>Fungi</taxon>
        <taxon>Fungi incertae sedis</taxon>
        <taxon>Chytridiomycota</taxon>
        <taxon>Chytridiomycota incertae sedis</taxon>
        <taxon>Chytridiomycetes</taxon>
        <taxon>Lobulomycetales</taxon>
        <taxon>Lobulomycetaceae</taxon>
        <taxon>Clydaea</taxon>
    </lineage>
</organism>
<dbReference type="AlphaFoldDB" id="A0AAD5U7B3"/>
<dbReference type="InterPro" id="IPR020103">
    <property type="entry name" value="PsdUridine_synth_cat_dom_sf"/>
</dbReference>
<comment type="caution">
    <text evidence="5">The sequence shown here is derived from an EMBL/GenBank/DDBJ whole genome shotgun (WGS) entry which is preliminary data.</text>
</comment>
<reference evidence="5" key="1">
    <citation type="submission" date="2020-05" db="EMBL/GenBank/DDBJ databases">
        <title>Phylogenomic resolution of chytrid fungi.</title>
        <authorList>
            <person name="Stajich J.E."/>
            <person name="Amses K."/>
            <person name="Simmons R."/>
            <person name="Seto K."/>
            <person name="Myers J."/>
            <person name="Bonds A."/>
            <person name="Quandt C.A."/>
            <person name="Barry K."/>
            <person name="Liu P."/>
            <person name="Grigoriev I."/>
            <person name="Longcore J.E."/>
            <person name="James T.Y."/>
        </authorList>
    </citation>
    <scope>NUCLEOTIDE SEQUENCE</scope>
    <source>
        <strain evidence="5">JEL0476</strain>
    </source>
</reference>
<name>A0AAD5U7B3_9FUNG</name>
<dbReference type="PIRSF" id="PIRSF037016">
    <property type="entry name" value="Pseudouridin_synth_euk_prd"/>
    <property type="match status" value="1"/>
</dbReference>
<dbReference type="EMBL" id="JADGJW010000022">
    <property type="protein sequence ID" value="KAJ3227133.1"/>
    <property type="molecule type" value="Genomic_DNA"/>
</dbReference>
<dbReference type="InterPro" id="IPR011760">
    <property type="entry name" value="PsdUridine_synth_TruD_insert"/>
</dbReference>
<sequence>MEELKRKFLPSDPDLKPSTLKKSVRFGITCFVSQSKKPCALLKQSYQDFIVNEIHNGVVERLTDLNPPTSKFSSLSKEAFVEKLSMLIPKEEANTISNLKGSETHNISVILEEKSKRQQVHDLIKTFPPLASKTKEDKSIEIFFSKKQRINWKDLGGDYLEFLLYKENKDTADAINHISRLIGCSTKIFSFSGNKDRRAITLQKVTAYHVTAENLAQAVNKEGWLVPNDKRRGCIRVGNFSYCKNSLNLGDLDGNHFAITLSIRRVELGSESPEVFIREACESLQNNGFINYFGLQRFGVLDVSTHEIGVQILNGNYENAVNLIMKKKENEREDFTIAREHWEKNKNPKEALNLFPYSCVAERSILSYYIKVEDAFRTPMKALSNHMVSLRIKTYGMKLVVGDLVLIKEKSLHSSTTGGRNPQNVLILNEENLQKYSIKDLVLPLPGYDIIYPTNSIREEYKNFMAKDNIDYKGMKREERDFSLPGNYRYVFASVQNLKVTALSLNEMDIKNGLKVPDSEIGFLVSDLYINAFNLGGSKLAVVLEFDLNAACYATMVLREIAQCEELDKTEVYEGNDKKKPKHL</sequence>
<dbReference type="SUPFAM" id="SSF55120">
    <property type="entry name" value="Pseudouridine synthase"/>
    <property type="match status" value="1"/>
</dbReference>
<dbReference type="PANTHER" id="PTHR13326">
    <property type="entry name" value="TRNA PSEUDOURIDINE SYNTHASE D"/>
    <property type="match status" value="1"/>
</dbReference>
<dbReference type="Gene3D" id="3.30.2350.20">
    <property type="entry name" value="TruD, catalytic domain"/>
    <property type="match status" value="1"/>
</dbReference>
<protein>
    <submittedName>
        <fullName evidence="5">Multisubstrate pseudouridine synthase 7</fullName>
    </submittedName>
</protein>
<dbReference type="InterPro" id="IPR001656">
    <property type="entry name" value="PsdUridine_synth_TruD"/>
</dbReference>
<keyword evidence="2" id="KW-0819">tRNA processing</keyword>
<dbReference type="GO" id="GO:0003723">
    <property type="term" value="F:RNA binding"/>
    <property type="evidence" value="ECO:0007669"/>
    <property type="project" value="InterPro"/>
</dbReference>
<dbReference type="CDD" id="cd02576">
    <property type="entry name" value="PseudoU_synth_ScPUS7"/>
    <property type="match status" value="1"/>
</dbReference>
<dbReference type="GO" id="GO:0008033">
    <property type="term" value="P:tRNA processing"/>
    <property type="evidence" value="ECO:0007669"/>
    <property type="project" value="UniProtKB-KW"/>
</dbReference>
<evidence type="ECO:0000259" key="4">
    <source>
        <dbReference type="PROSITE" id="PS50984"/>
    </source>
</evidence>
<dbReference type="Gene3D" id="3.30.70.3160">
    <property type="match status" value="1"/>
</dbReference>
<dbReference type="GO" id="GO:0005634">
    <property type="term" value="C:nucleus"/>
    <property type="evidence" value="ECO:0007669"/>
    <property type="project" value="TreeGrafter"/>
</dbReference>
<dbReference type="InterPro" id="IPR042214">
    <property type="entry name" value="TruD_catalytic"/>
</dbReference>